<evidence type="ECO:0000256" key="1">
    <source>
        <dbReference type="ARBA" id="ARBA00010169"/>
    </source>
</evidence>
<dbReference type="InterPro" id="IPR015867">
    <property type="entry name" value="N-reg_PII/ATP_PRibTrfase_C"/>
</dbReference>
<dbReference type="InterPro" id="IPR004323">
    <property type="entry name" value="Ion_tolerance_CutA"/>
</dbReference>
<comment type="similarity">
    <text evidence="1">Belongs to the CutA family.</text>
</comment>
<evidence type="ECO:0000313" key="3">
    <source>
        <dbReference type="Proteomes" id="UP000322165"/>
    </source>
</evidence>
<dbReference type="SUPFAM" id="SSF54913">
    <property type="entry name" value="GlnB-like"/>
    <property type="match status" value="1"/>
</dbReference>
<dbReference type="GO" id="GO:0005507">
    <property type="term" value="F:copper ion binding"/>
    <property type="evidence" value="ECO:0007669"/>
    <property type="project" value="TreeGrafter"/>
</dbReference>
<sequence>MVLLHTTVADAADAERLADRLIESRLAACVHVETISSTYRWQGRIERAREWRLSAKTSAARLDEAADLLRREHPYELPAIWTTPVVWAEPAYADWVAAESQAQA</sequence>
<keyword evidence="3" id="KW-1185">Reference proteome</keyword>
<proteinExistence type="inferred from homology"/>
<dbReference type="AlphaFoldDB" id="A0A5B2ZGG4"/>
<accession>A0A5B2ZGG4</accession>
<gene>
    <name evidence="2" type="ORF">F0415_01970</name>
</gene>
<dbReference type="InterPro" id="IPR011322">
    <property type="entry name" value="N-reg_PII-like_a/b"/>
</dbReference>
<dbReference type="EMBL" id="VUOD01000001">
    <property type="protein sequence ID" value="KAA2286370.1"/>
    <property type="molecule type" value="Genomic_DNA"/>
</dbReference>
<dbReference type="GO" id="GO:0010038">
    <property type="term" value="P:response to metal ion"/>
    <property type="evidence" value="ECO:0007669"/>
    <property type="project" value="InterPro"/>
</dbReference>
<evidence type="ECO:0000313" key="2">
    <source>
        <dbReference type="EMBL" id="KAA2286370.1"/>
    </source>
</evidence>
<dbReference type="Gene3D" id="3.30.70.120">
    <property type="match status" value="1"/>
</dbReference>
<reference evidence="2 3" key="2">
    <citation type="submission" date="2019-09" db="EMBL/GenBank/DDBJ databases">
        <authorList>
            <person name="Mazur A."/>
        </authorList>
    </citation>
    <scope>NUCLEOTIDE SEQUENCE [LARGE SCALE GENOMIC DNA]</scope>
    <source>
        <strain evidence="2 3">3729k</strain>
    </source>
</reference>
<dbReference type="Proteomes" id="UP000322165">
    <property type="component" value="Unassembled WGS sequence"/>
</dbReference>
<dbReference type="PANTHER" id="PTHR23419:SF8">
    <property type="entry name" value="FI09726P"/>
    <property type="match status" value="1"/>
</dbReference>
<protein>
    <submittedName>
        <fullName evidence="2">Divalent-cation tolerance protein CutA</fullName>
    </submittedName>
</protein>
<comment type="caution">
    <text evidence="2">The sequence shown here is derived from an EMBL/GenBank/DDBJ whole genome shotgun (WGS) entry which is preliminary data.</text>
</comment>
<dbReference type="Pfam" id="PF03091">
    <property type="entry name" value="CutA1"/>
    <property type="match status" value="1"/>
</dbReference>
<dbReference type="PANTHER" id="PTHR23419">
    <property type="entry name" value="DIVALENT CATION TOLERANCE CUTA-RELATED"/>
    <property type="match status" value="1"/>
</dbReference>
<name>A0A5B2ZGG4_9GAMM</name>
<organism evidence="2 3">
    <name type="scientific">Arenimonas fontis</name>
    <dbReference type="NCBI Taxonomy" id="2608255"/>
    <lineage>
        <taxon>Bacteria</taxon>
        <taxon>Pseudomonadati</taxon>
        <taxon>Pseudomonadota</taxon>
        <taxon>Gammaproteobacteria</taxon>
        <taxon>Lysobacterales</taxon>
        <taxon>Lysobacteraceae</taxon>
        <taxon>Arenimonas</taxon>
    </lineage>
</organism>
<reference evidence="2 3" key="1">
    <citation type="submission" date="2019-09" db="EMBL/GenBank/DDBJ databases">
        <title>Arenimonas chukotkensis sp. nov., a bacterium isolated from Chukotka hot spring, Arctic region, Russia.</title>
        <authorList>
            <person name="Zayulina K.S."/>
            <person name="Prokofeva M.I."/>
            <person name="Elcheninov A.G."/>
            <person name="Novikov A."/>
            <person name="Kochetkova T.V."/>
            <person name="Kublanov I.V."/>
        </authorList>
    </citation>
    <scope>NUCLEOTIDE SEQUENCE [LARGE SCALE GENOMIC DNA]</scope>
    <source>
        <strain evidence="2 3">3729k</strain>
    </source>
</reference>